<reference evidence="1" key="2">
    <citation type="submission" date="2023-01" db="EMBL/GenBank/DDBJ databases">
        <authorList>
            <person name="Sun Q."/>
            <person name="Evtushenko L."/>
        </authorList>
    </citation>
    <scope>NUCLEOTIDE SEQUENCE</scope>
    <source>
        <strain evidence="1">VKM Ac-1401</strain>
    </source>
</reference>
<reference evidence="1" key="1">
    <citation type="journal article" date="2014" name="Int. J. Syst. Evol. Microbiol.">
        <title>Complete genome sequence of Corynebacterium casei LMG S-19264T (=DSM 44701T), isolated from a smear-ripened cheese.</title>
        <authorList>
            <consortium name="US DOE Joint Genome Institute (JGI-PGF)"/>
            <person name="Walter F."/>
            <person name="Albersmeier A."/>
            <person name="Kalinowski J."/>
            <person name="Ruckert C."/>
        </authorList>
    </citation>
    <scope>NUCLEOTIDE SEQUENCE</scope>
    <source>
        <strain evidence="1">VKM Ac-1401</strain>
    </source>
</reference>
<dbReference type="AlphaFoldDB" id="A0A9W6H868"/>
<evidence type="ECO:0000313" key="2">
    <source>
        <dbReference type="Proteomes" id="UP001142372"/>
    </source>
</evidence>
<name>A0A9W6H868_9MICO</name>
<evidence type="ECO:0008006" key="3">
    <source>
        <dbReference type="Google" id="ProtNLM"/>
    </source>
</evidence>
<organism evidence="1 2">
    <name type="scientific">Leifsonia poae</name>
    <dbReference type="NCBI Taxonomy" id="110933"/>
    <lineage>
        <taxon>Bacteria</taxon>
        <taxon>Bacillati</taxon>
        <taxon>Actinomycetota</taxon>
        <taxon>Actinomycetes</taxon>
        <taxon>Micrococcales</taxon>
        <taxon>Microbacteriaceae</taxon>
        <taxon>Leifsonia</taxon>
    </lineage>
</organism>
<dbReference type="SUPFAM" id="SSF54427">
    <property type="entry name" value="NTF2-like"/>
    <property type="match status" value="1"/>
</dbReference>
<gene>
    <name evidence="1" type="ORF">GCM10017584_13300</name>
</gene>
<protein>
    <recommendedName>
        <fullName evidence="3">Polyketide cyclase</fullName>
    </recommendedName>
</protein>
<accession>A0A9W6H868</accession>
<dbReference type="Proteomes" id="UP001142372">
    <property type="component" value="Unassembled WGS sequence"/>
</dbReference>
<comment type="caution">
    <text evidence="1">The sequence shown here is derived from an EMBL/GenBank/DDBJ whole genome shotgun (WGS) entry which is preliminary data.</text>
</comment>
<dbReference type="EMBL" id="BSEN01000005">
    <property type="protein sequence ID" value="GLJ75756.1"/>
    <property type="molecule type" value="Genomic_DNA"/>
</dbReference>
<sequence length="110" mass="11218">MDQSPDAVPPIVAAAIAAANAHDTDAFLDAFAPGGAVDDWGRVFTGPEAIRGWSDREFIGVDVTLGDLRGDPVDGGVAVTAQVGGRGFNGPSTFTFLVGDAGIERMTITA</sequence>
<dbReference type="RefSeq" id="WP_271176432.1">
    <property type="nucleotide sequence ID" value="NZ_BAAAJO010000003.1"/>
</dbReference>
<dbReference type="InterPro" id="IPR032710">
    <property type="entry name" value="NTF2-like_dom_sf"/>
</dbReference>
<proteinExistence type="predicted"/>
<keyword evidence="2" id="KW-1185">Reference proteome</keyword>
<evidence type="ECO:0000313" key="1">
    <source>
        <dbReference type="EMBL" id="GLJ75756.1"/>
    </source>
</evidence>
<dbReference type="Gene3D" id="3.10.450.50">
    <property type="match status" value="1"/>
</dbReference>